<evidence type="ECO:0000313" key="1">
    <source>
        <dbReference type="EMBL" id="RAV99447.1"/>
    </source>
</evidence>
<evidence type="ECO:0008006" key="3">
    <source>
        <dbReference type="Google" id="ProtNLM"/>
    </source>
</evidence>
<comment type="caution">
    <text evidence="1">The sequence shown here is derived from an EMBL/GenBank/DDBJ whole genome shotgun (WGS) entry which is preliminary data.</text>
</comment>
<dbReference type="OrthoDB" id="3521766at2"/>
<dbReference type="Pfam" id="PF13650">
    <property type="entry name" value="Asp_protease_2"/>
    <property type="match status" value="1"/>
</dbReference>
<reference evidence="1 2" key="1">
    <citation type="submission" date="2018-06" db="EMBL/GenBank/DDBJ databases">
        <title>Chryseolinea flavus sp. nov., a member of the phylum Bacteroidetes isolated from soil.</title>
        <authorList>
            <person name="Li Y."/>
            <person name="Wang J."/>
        </authorList>
    </citation>
    <scope>NUCLEOTIDE SEQUENCE [LARGE SCALE GENOMIC DNA]</scope>
    <source>
        <strain evidence="1 2">SDU1-6</strain>
    </source>
</reference>
<accession>A0A364XYN1</accession>
<keyword evidence="2" id="KW-1185">Reference proteome</keyword>
<sequence>MKAFIKFFFLPIVLVILFTFTSFSAPRPGFYIPEPIEEVSFRYKMANNLIVLPVTINDSININLILDTGCRNLVLFGKRFQKLLNFDPKKVVQFSGLGSGSAVVGKLSLHNKVSIDQVIGEEIPIVVIEKRNLFQTFDQVHGVIGYDIFTKFEVEINPSTQMITFRPAASATLSSEFQQVPIRVEDSRPLIDCRVVFTKDKTHICDLMIDTGSALGLLLKTTDIDQYSYNGRRALLGRGLNGEIHGLVTTTEKLIVSNFEMKNLSTGIIQSPWHNYASIGMDVLKDYSIVLNYCKGYAGFKKV</sequence>
<dbReference type="AlphaFoldDB" id="A0A364XYN1"/>
<proteinExistence type="predicted"/>
<protein>
    <recommendedName>
        <fullName evidence="3">Peptidase A2 domain-containing protein</fullName>
    </recommendedName>
</protein>
<dbReference type="Proteomes" id="UP000251889">
    <property type="component" value="Unassembled WGS sequence"/>
</dbReference>
<evidence type="ECO:0000313" key="2">
    <source>
        <dbReference type="Proteomes" id="UP000251889"/>
    </source>
</evidence>
<dbReference type="EMBL" id="QMFY01000011">
    <property type="protein sequence ID" value="RAV99447.1"/>
    <property type="molecule type" value="Genomic_DNA"/>
</dbReference>
<gene>
    <name evidence="1" type="ORF">DQQ10_19710</name>
</gene>
<organism evidence="1 2">
    <name type="scientific">Pseudochryseolinea flava</name>
    <dbReference type="NCBI Taxonomy" id="2059302"/>
    <lineage>
        <taxon>Bacteria</taxon>
        <taxon>Pseudomonadati</taxon>
        <taxon>Bacteroidota</taxon>
        <taxon>Cytophagia</taxon>
        <taxon>Cytophagales</taxon>
        <taxon>Fulvivirgaceae</taxon>
        <taxon>Pseudochryseolinea</taxon>
    </lineage>
</organism>
<dbReference type="Gene3D" id="2.40.70.10">
    <property type="entry name" value="Acid Proteases"/>
    <property type="match status" value="1"/>
</dbReference>
<name>A0A364XYN1_9BACT</name>
<dbReference type="RefSeq" id="WP_112748636.1">
    <property type="nucleotide sequence ID" value="NZ_QMFY01000011.1"/>
</dbReference>
<dbReference type="InterPro" id="IPR021109">
    <property type="entry name" value="Peptidase_aspartic_dom_sf"/>
</dbReference>